<evidence type="ECO:0000313" key="2">
    <source>
        <dbReference type="EMBL" id="NBZ88550.1"/>
    </source>
</evidence>
<sequence length="117" mass="13219">MRGKTNYLAGLAAEDQVSRLYDDSGRTVIARRWRGTAGEIDIIARDGDKLIFIEVKKSSTHFLAAEHFTWHQQQRVRSTAEEFFFTGSFEGIEELQVDLALVDSMGRIEIVENALVA</sequence>
<evidence type="ECO:0000313" key="3">
    <source>
        <dbReference type="Proteomes" id="UP001193501"/>
    </source>
</evidence>
<dbReference type="InterPro" id="IPR011856">
    <property type="entry name" value="tRNA_endonuc-like_dom_sf"/>
</dbReference>
<dbReference type="Proteomes" id="UP001193501">
    <property type="component" value="Unassembled WGS sequence"/>
</dbReference>
<organism evidence="2 3">
    <name type="scientific">Stagnihabitans tardus</name>
    <dbReference type="NCBI Taxonomy" id="2699202"/>
    <lineage>
        <taxon>Bacteria</taxon>
        <taxon>Pseudomonadati</taxon>
        <taxon>Pseudomonadota</taxon>
        <taxon>Alphaproteobacteria</taxon>
        <taxon>Rhodobacterales</taxon>
        <taxon>Paracoccaceae</taxon>
        <taxon>Stagnihabitans</taxon>
    </lineage>
</organism>
<dbReference type="InterPro" id="IPR003509">
    <property type="entry name" value="UPF0102_YraN-like"/>
</dbReference>
<dbReference type="PANTHER" id="PTHR34039">
    <property type="entry name" value="UPF0102 PROTEIN YRAN"/>
    <property type="match status" value="1"/>
</dbReference>
<gene>
    <name evidence="2" type="ORF">GV832_13230</name>
</gene>
<dbReference type="EMBL" id="JAABNR010000011">
    <property type="protein sequence ID" value="NBZ88550.1"/>
    <property type="molecule type" value="Genomic_DNA"/>
</dbReference>
<dbReference type="SUPFAM" id="SSF52980">
    <property type="entry name" value="Restriction endonuclease-like"/>
    <property type="match status" value="1"/>
</dbReference>
<evidence type="ECO:0000256" key="1">
    <source>
        <dbReference type="ARBA" id="ARBA00006738"/>
    </source>
</evidence>
<dbReference type="GO" id="GO:0003676">
    <property type="term" value="F:nucleic acid binding"/>
    <property type="evidence" value="ECO:0007669"/>
    <property type="project" value="InterPro"/>
</dbReference>
<dbReference type="PANTHER" id="PTHR34039:SF1">
    <property type="entry name" value="UPF0102 PROTEIN YRAN"/>
    <property type="match status" value="1"/>
</dbReference>
<dbReference type="Pfam" id="PF02021">
    <property type="entry name" value="UPF0102"/>
    <property type="match status" value="1"/>
</dbReference>
<reference evidence="2" key="1">
    <citation type="submission" date="2020-01" db="EMBL/GenBank/DDBJ databases">
        <authorList>
            <person name="Chen W.-M."/>
        </authorList>
    </citation>
    <scope>NUCLEOTIDE SEQUENCE</scope>
    <source>
        <strain evidence="2">CYK-10</strain>
    </source>
</reference>
<proteinExistence type="inferred from homology"/>
<comment type="similarity">
    <text evidence="1">Belongs to the UPF0102 family.</text>
</comment>
<keyword evidence="3" id="KW-1185">Reference proteome</keyword>
<dbReference type="AlphaFoldDB" id="A0AAE5BT22"/>
<dbReference type="InterPro" id="IPR011335">
    <property type="entry name" value="Restrct_endonuc-II-like"/>
</dbReference>
<name>A0AAE5BT22_9RHOB</name>
<dbReference type="Gene3D" id="3.40.1350.10">
    <property type="match status" value="1"/>
</dbReference>
<protein>
    <submittedName>
        <fullName evidence="2">Uncharacterized protein</fullName>
    </submittedName>
</protein>
<comment type="caution">
    <text evidence="2">The sequence shown here is derived from an EMBL/GenBank/DDBJ whole genome shotgun (WGS) entry which is preliminary data.</text>
</comment>
<accession>A0AAE5BT22</accession>